<comment type="caution">
    <text evidence="1">The sequence shown here is derived from an EMBL/GenBank/DDBJ whole genome shotgun (WGS) entry which is preliminary data.</text>
</comment>
<evidence type="ECO:0000313" key="2">
    <source>
        <dbReference type="Proteomes" id="UP000007813"/>
    </source>
</evidence>
<evidence type="ECO:0000313" key="1">
    <source>
        <dbReference type="EMBL" id="EJN58527.1"/>
    </source>
</evidence>
<dbReference type="Proteomes" id="UP000007813">
    <property type="component" value="Unassembled WGS sequence"/>
</dbReference>
<dbReference type="AlphaFoldDB" id="J3EVA7"/>
<sequence length="54" mass="6025">MWLFVSEEEPSALGAIRTDVVRPGCEAFEQSERAVPADGRETGMVSILTFLRRL</sequence>
<reference evidence="1 2" key="1">
    <citation type="journal article" date="2012" name="J. Bacteriol.">
        <title>Draft Genome Sequence of the Extremely Halophilic Archaeon Halogranum salarium B-1T.</title>
        <authorList>
            <person name="Kim K.K."/>
            <person name="Lee K.C."/>
            <person name="Lee J.S."/>
        </authorList>
    </citation>
    <scope>NUCLEOTIDE SEQUENCE [LARGE SCALE GENOMIC DNA]</scope>
    <source>
        <strain evidence="1 2">B-1</strain>
    </source>
</reference>
<proteinExistence type="predicted"/>
<accession>J3EVA7</accession>
<protein>
    <submittedName>
        <fullName evidence="1">Uncharacterized protein</fullName>
    </submittedName>
</protein>
<gene>
    <name evidence="1" type="ORF">HSB1_30050</name>
</gene>
<dbReference type="EMBL" id="ALJD01000008">
    <property type="protein sequence ID" value="EJN58527.1"/>
    <property type="molecule type" value="Genomic_DNA"/>
</dbReference>
<name>J3EVA7_9EURY</name>
<organism evidence="1 2">
    <name type="scientific">Halogranum salarium B-1</name>
    <dbReference type="NCBI Taxonomy" id="1210908"/>
    <lineage>
        <taxon>Archaea</taxon>
        <taxon>Methanobacteriati</taxon>
        <taxon>Methanobacteriota</taxon>
        <taxon>Stenosarchaea group</taxon>
        <taxon>Halobacteria</taxon>
        <taxon>Halobacteriales</taxon>
        <taxon>Haloferacaceae</taxon>
    </lineage>
</organism>